<organism evidence="1 2">
    <name type="scientific">Thelephora ganbajun</name>
    <name type="common">Ganba fungus</name>
    <dbReference type="NCBI Taxonomy" id="370292"/>
    <lineage>
        <taxon>Eukaryota</taxon>
        <taxon>Fungi</taxon>
        <taxon>Dikarya</taxon>
        <taxon>Basidiomycota</taxon>
        <taxon>Agaricomycotina</taxon>
        <taxon>Agaricomycetes</taxon>
        <taxon>Thelephorales</taxon>
        <taxon>Thelephoraceae</taxon>
        <taxon>Thelephora</taxon>
    </lineage>
</organism>
<keyword evidence="2" id="KW-1185">Reference proteome</keyword>
<name>A0ACB6Z9L8_THEGA</name>
<reference evidence="1" key="1">
    <citation type="submission" date="2019-10" db="EMBL/GenBank/DDBJ databases">
        <authorList>
            <consortium name="DOE Joint Genome Institute"/>
            <person name="Kuo A."/>
            <person name="Miyauchi S."/>
            <person name="Kiss E."/>
            <person name="Drula E."/>
            <person name="Kohler A."/>
            <person name="Sanchez-Garcia M."/>
            <person name="Andreopoulos B."/>
            <person name="Barry K.W."/>
            <person name="Bonito G."/>
            <person name="Buee M."/>
            <person name="Carver A."/>
            <person name="Chen C."/>
            <person name="Cichocki N."/>
            <person name="Clum A."/>
            <person name="Culley D."/>
            <person name="Crous P.W."/>
            <person name="Fauchery L."/>
            <person name="Girlanda M."/>
            <person name="Hayes R."/>
            <person name="Keri Z."/>
            <person name="Labutti K."/>
            <person name="Lipzen A."/>
            <person name="Lombard V."/>
            <person name="Magnuson J."/>
            <person name="Maillard F."/>
            <person name="Morin E."/>
            <person name="Murat C."/>
            <person name="Nolan M."/>
            <person name="Ohm R."/>
            <person name="Pangilinan J."/>
            <person name="Pereira M."/>
            <person name="Perotto S."/>
            <person name="Peter M."/>
            <person name="Riley R."/>
            <person name="Sitrit Y."/>
            <person name="Stielow B."/>
            <person name="Szollosi G."/>
            <person name="Zifcakova L."/>
            <person name="Stursova M."/>
            <person name="Spatafora J.W."/>
            <person name="Tedersoo L."/>
            <person name="Vaario L.-M."/>
            <person name="Yamada A."/>
            <person name="Yan M."/>
            <person name="Wang P."/>
            <person name="Xu J."/>
            <person name="Bruns T."/>
            <person name="Baldrian P."/>
            <person name="Vilgalys R."/>
            <person name="Henrissat B."/>
            <person name="Grigoriev I.V."/>
            <person name="Hibbett D."/>
            <person name="Nagy L.G."/>
            <person name="Martin F.M."/>
        </authorList>
    </citation>
    <scope>NUCLEOTIDE SEQUENCE</scope>
    <source>
        <strain evidence="1">P2</strain>
    </source>
</reference>
<proteinExistence type="predicted"/>
<accession>A0ACB6Z9L8</accession>
<evidence type="ECO:0000313" key="2">
    <source>
        <dbReference type="Proteomes" id="UP000886501"/>
    </source>
</evidence>
<dbReference type="Proteomes" id="UP000886501">
    <property type="component" value="Unassembled WGS sequence"/>
</dbReference>
<dbReference type="EMBL" id="MU118059">
    <property type="protein sequence ID" value="KAF9646405.1"/>
    <property type="molecule type" value="Genomic_DNA"/>
</dbReference>
<sequence length="185" mass="20105">MLQTSLDKTINVSPLGFPETTLALSGLSSSITSAVVVDCSNILSGCSVTGGGERVTVTRGSEHLTGISVVCFLRTFSCPLSTEPTPTVIRDARQRYNRVFPRRADFEDIPFHFSMSAFTTWSPIRGGSGLLPGGTTIPSLMSWYRFHELSPGQQSSSTTKCATRTAFRFGSSGIRNHWPRRSSYG</sequence>
<evidence type="ECO:0000313" key="1">
    <source>
        <dbReference type="EMBL" id="KAF9646405.1"/>
    </source>
</evidence>
<gene>
    <name evidence="1" type="ORF">BDM02DRAFT_3036665</name>
</gene>
<protein>
    <submittedName>
        <fullName evidence="1">Uncharacterized protein</fullName>
    </submittedName>
</protein>
<reference evidence="1" key="2">
    <citation type="journal article" date="2020" name="Nat. Commun.">
        <title>Large-scale genome sequencing of mycorrhizal fungi provides insights into the early evolution of symbiotic traits.</title>
        <authorList>
            <person name="Miyauchi S."/>
            <person name="Kiss E."/>
            <person name="Kuo A."/>
            <person name="Drula E."/>
            <person name="Kohler A."/>
            <person name="Sanchez-Garcia M."/>
            <person name="Morin E."/>
            <person name="Andreopoulos B."/>
            <person name="Barry K.W."/>
            <person name="Bonito G."/>
            <person name="Buee M."/>
            <person name="Carver A."/>
            <person name="Chen C."/>
            <person name="Cichocki N."/>
            <person name="Clum A."/>
            <person name="Culley D."/>
            <person name="Crous P.W."/>
            <person name="Fauchery L."/>
            <person name="Girlanda M."/>
            <person name="Hayes R.D."/>
            <person name="Keri Z."/>
            <person name="LaButti K."/>
            <person name="Lipzen A."/>
            <person name="Lombard V."/>
            <person name="Magnuson J."/>
            <person name="Maillard F."/>
            <person name="Murat C."/>
            <person name="Nolan M."/>
            <person name="Ohm R.A."/>
            <person name="Pangilinan J."/>
            <person name="Pereira M.F."/>
            <person name="Perotto S."/>
            <person name="Peter M."/>
            <person name="Pfister S."/>
            <person name="Riley R."/>
            <person name="Sitrit Y."/>
            <person name="Stielow J.B."/>
            <person name="Szollosi G."/>
            <person name="Zifcakova L."/>
            <person name="Stursova M."/>
            <person name="Spatafora J.W."/>
            <person name="Tedersoo L."/>
            <person name="Vaario L.M."/>
            <person name="Yamada A."/>
            <person name="Yan M."/>
            <person name="Wang P."/>
            <person name="Xu J."/>
            <person name="Bruns T."/>
            <person name="Baldrian P."/>
            <person name="Vilgalys R."/>
            <person name="Dunand C."/>
            <person name="Henrissat B."/>
            <person name="Grigoriev I.V."/>
            <person name="Hibbett D."/>
            <person name="Nagy L.G."/>
            <person name="Martin F.M."/>
        </authorList>
    </citation>
    <scope>NUCLEOTIDE SEQUENCE</scope>
    <source>
        <strain evidence="1">P2</strain>
    </source>
</reference>
<comment type="caution">
    <text evidence="1">The sequence shown here is derived from an EMBL/GenBank/DDBJ whole genome shotgun (WGS) entry which is preliminary data.</text>
</comment>